<evidence type="ECO:0000256" key="3">
    <source>
        <dbReference type="ARBA" id="ARBA00023163"/>
    </source>
</evidence>
<dbReference type="Proteomes" id="UP000244338">
    <property type="component" value="Unassembled WGS sequence"/>
</dbReference>
<evidence type="ECO:0000313" key="6">
    <source>
        <dbReference type="EMBL" id="PTQ57190.1"/>
    </source>
</evidence>
<dbReference type="GO" id="GO:0003677">
    <property type="term" value="F:DNA binding"/>
    <property type="evidence" value="ECO:0007669"/>
    <property type="project" value="UniProtKB-KW"/>
</dbReference>
<dbReference type="EMBL" id="PEBX01000011">
    <property type="protein sequence ID" value="PTQ57190.1"/>
    <property type="molecule type" value="Genomic_DNA"/>
</dbReference>
<evidence type="ECO:0000313" key="7">
    <source>
        <dbReference type="Proteomes" id="UP000244338"/>
    </source>
</evidence>
<dbReference type="PANTHER" id="PTHR44688">
    <property type="entry name" value="DNA-BINDING TRANSCRIPTIONAL ACTIVATOR DEVR_DOSR"/>
    <property type="match status" value="1"/>
</dbReference>
<comment type="caution">
    <text evidence="6">The sequence shown here is derived from an EMBL/GenBank/DDBJ whole genome shotgun (WGS) entry which is preliminary data.</text>
</comment>
<feature type="domain" description="HTH luxR-type" evidence="5">
    <location>
        <begin position="261"/>
        <end position="325"/>
    </location>
</feature>
<feature type="region of interest" description="Disordered" evidence="4">
    <location>
        <begin position="222"/>
        <end position="251"/>
    </location>
</feature>
<keyword evidence="1" id="KW-0805">Transcription regulation</keyword>
<feature type="compositionally biased region" description="Basic and acidic residues" evidence="4">
    <location>
        <begin position="222"/>
        <end position="245"/>
    </location>
</feature>
<dbReference type="PROSITE" id="PS50043">
    <property type="entry name" value="HTH_LUXR_2"/>
    <property type="match status" value="1"/>
</dbReference>
<sequence length="325" mass="36842">MYKNGLYGHDFDWLVLTQHSDMLSYVVTAPHHEHPEQSSLEVLAARGAGLWRYGYTQSSMIGKKVADVFPTHIAHAIKRAVDTVAAHDQATWTNLDWAGDHLLCVFIPVRVNGRLTYVEIDMIPVAEMIREGGMKGSMGTVAVEREVEERDLKRVRSMQDLAAEITPDMLLRWVEHAGQSRANKGWLLAMKSVLDEVLGQWSEESTPEDAMQGTTDDAKKLFSEKEKGRAEDQAIRGGRSDKTAGDKSSAPDIQERWVKQRIESFTMLTEREKEVLWQIVLGKRNREIAETLYISEHTVKNHISNIFAKLGIKDRMQLVALIYRA</sequence>
<dbReference type="SUPFAM" id="SSF46894">
    <property type="entry name" value="C-terminal effector domain of the bipartite response regulators"/>
    <property type="match status" value="1"/>
</dbReference>
<dbReference type="PANTHER" id="PTHR44688:SF16">
    <property type="entry name" value="DNA-BINDING TRANSCRIPTIONAL ACTIVATOR DEVR_DOSR"/>
    <property type="match status" value="1"/>
</dbReference>
<evidence type="ECO:0000256" key="2">
    <source>
        <dbReference type="ARBA" id="ARBA00023125"/>
    </source>
</evidence>
<evidence type="ECO:0000259" key="5">
    <source>
        <dbReference type="PROSITE" id="PS50043"/>
    </source>
</evidence>
<keyword evidence="2" id="KW-0238">DNA-binding</keyword>
<accession>A0A2R6Y3D2</accession>
<dbReference type="PROSITE" id="PS00622">
    <property type="entry name" value="HTH_LUXR_1"/>
    <property type="match status" value="1"/>
</dbReference>
<organism evidence="6 7">
    <name type="scientific">Candidatus Carbonibacillus altaicus</name>
    <dbReference type="NCBI Taxonomy" id="2163959"/>
    <lineage>
        <taxon>Bacteria</taxon>
        <taxon>Bacillati</taxon>
        <taxon>Bacillota</taxon>
        <taxon>Bacilli</taxon>
        <taxon>Bacillales</taxon>
        <taxon>Candidatus Carbonibacillus</taxon>
    </lineage>
</organism>
<dbReference type="Gene3D" id="1.10.10.10">
    <property type="entry name" value="Winged helix-like DNA-binding domain superfamily/Winged helix DNA-binding domain"/>
    <property type="match status" value="1"/>
</dbReference>
<evidence type="ECO:0000256" key="4">
    <source>
        <dbReference type="SAM" id="MobiDB-lite"/>
    </source>
</evidence>
<dbReference type="AlphaFoldDB" id="A0A2R6Y3D2"/>
<dbReference type="InterPro" id="IPR036388">
    <property type="entry name" value="WH-like_DNA-bd_sf"/>
</dbReference>
<evidence type="ECO:0000256" key="1">
    <source>
        <dbReference type="ARBA" id="ARBA00023015"/>
    </source>
</evidence>
<dbReference type="CDD" id="cd06170">
    <property type="entry name" value="LuxR_C_like"/>
    <property type="match status" value="1"/>
</dbReference>
<dbReference type="SMART" id="SM00421">
    <property type="entry name" value="HTH_LUXR"/>
    <property type="match status" value="1"/>
</dbReference>
<dbReference type="InterPro" id="IPR016032">
    <property type="entry name" value="Sig_transdc_resp-reg_C-effctor"/>
</dbReference>
<dbReference type="InterPro" id="IPR000792">
    <property type="entry name" value="Tscrpt_reg_LuxR_C"/>
</dbReference>
<keyword evidence="3" id="KW-0804">Transcription</keyword>
<protein>
    <submittedName>
        <fullName evidence="6">Transcriptional regulator DegU, LuxR family</fullName>
    </submittedName>
</protein>
<proteinExistence type="predicted"/>
<dbReference type="GO" id="GO:0006355">
    <property type="term" value="P:regulation of DNA-templated transcription"/>
    <property type="evidence" value="ECO:0007669"/>
    <property type="project" value="InterPro"/>
</dbReference>
<name>A0A2R6Y3D2_9BACL</name>
<dbReference type="PRINTS" id="PR00038">
    <property type="entry name" value="HTHLUXR"/>
</dbReference>
<reference evidence="7" key="1">
    <citation type="journal article" date="2018" name="Sci. Rep.">
        <title>Lignite coal burning seam in the remote Altai Mountains harbors a hydrogen-driven thermophilic microbial community.</title>
        <authorList>
            <person name="Kadnikov V.V."/>
            <person name="Mardanov A.V."/>
            <person name="Ivasenko D.A."/>
            <person name="Antsiferov D.V."/>
            <person name="Beletsky A.V."/>
            <person name="Karnachuk O.V."/>
            <person name="Ravin N.V."/>
        </authorList>
    </citation>
    <scope>NUCLEOTIDE SEQUENCE [LARGE SCALE GENOMIC DNA]</scope>
</reference>
<dbReference type="Pfam" id="PF00196">
    <property type="entry name" value="GerE"/>
    <property type="match status" value="1"/>
</dbReference>
<gene>
    <name evidence="6" type="ORF">BSOLF_2060</name>
</gene>